<dbReference type="AlphaFoldDB" id="A0A9P5VEC0"/>
<keyword evidence="2" id="KW-0677">Repeat</keyword>
<dbReference type="Pfam" id="PF24681">
    <property type="entry name" value="Kelch_KLHDC2_KLHL20_DRC7"/>
    <property type="match status" value="1"/>
</dbReference>
<keyword evidence="4" id="KW-0812">Transmembrane</keyword>
<gene>
    <name evidence="5" type="ORF">BG015_011969</name>
</gene>
<proteinExistence type="predicted"/>
<evidence type="ECO:0000256" key="2">
    <source>
        <dbReference type="ARBA" id="ARBA00022737"/>
    </source>
</evidence>
<reference evidence="5" key="1">
    <citation type="journal article" date="2020" name="Fungal Divers.">
        <title>Resolving the Mortierellaceae phylogeny through synthesis of multi-gene phylogenetics and phylogenomics.</title>
        <authorList>
            <person name="Vandepol N."/>
            <person name="Liber J."/>
            <person name="Desiro A."/>
            <person name="Na H."/>
            <person name="Kennedy M."/>
            <person name="Barry K."/>
            <person name="Grigoriev I.V."/>
            <person name="Miller A.N."/>
            <person name="O'Donnell K."/>
            <person name="Stajich J.E."/>
            <person name="Bonito G."/>
        </authorList>
    </citation>
    <scope>NUCLEOTIDE SEQUENCE</scope>
    <source>
        <strain evidence="5">NRRL 6426</strain>
    </source>
</reference>
<name>A0A9P5VEC0_9FUNG</name>
<evidence type="ECO:0008006" key="7">
    <source>
        <dbReference type="Google" id="ProtNLM"/>
    </source>
</evidence>
<feature type="compositionally biased region" description="Basic and acidic residues" evidence="3">
    <location>
        <begin position="429"/>
        <end position="443"/>
    </location>
</feature>
<organism evidence="5 6">
    <name type="scientific">Linnemannia schmuckeri</name>
    <dbReference type="NCBI Taxonomy" id="64567"/>
    <lineage>
        <taxon>Eukaryota</taxon>
        <taxon>Fungi</taxon>
        <taxon>Fungi incertae sedis</taxon>
        <taxon>Mucoromycota</taxon>
        <taxon>Mortierellomycotina</taxon>
        <taxon>Mortierellomycetes</taxon>
        <taxon>Mortierellales</taxon>
        <taxon>Mortierellaceae</taxon>
        <taxon>Linnemannia</taxon>
    </lineage>
</organism>
<dbReference type="PANTHER" id="PTHR46093">
    <property type="entry name" value="ACYL-COA-BINDING DOMAIN-CONTAINING PROTEIN 5"/>
    <property type="match status" value="1"/>
</dbReference>
<dbReference type="PANTHER" id="PTHR46093:SF18">
    <property type="entry name" value="FIBRONECTIN TYPE-III DOMAIN-CONTAINING PROTEIN"/>
    <property type="match status" value="1"/>
</dbReference>
<evidence type="ECO:0000256" key="1">
    <source>
        <dbReference type="ARBA" id="ARBA00022441"/>
    </source>
</evidence>
<dbReference type="OrthoDB" id="10251809at2759"/>
<keyword evidence="4" id="KW-1133">Transmembrane helix</keyword>
<evidence type="ECO:0000313" key="5">
    <source>
        <dbReference type="EMBL" id="KAF9154787.1"/>
    </source>
</evidence>
<accession>A0A9P5VEC0</accession>
<feature type="region of interest" description="Disordered" evidence="3">
    <location>
        <begin position="424"/>
        <end position="448"/>
    </location>
</feature>
<dbReference type="SUPFAM" id="SSF117281">
    <property type="entry name" value="Kelch motif"/>
    <property type="match status" value="1"/>
</dbReference>
<keyword evidence="6" id="KW-1185">Reference proteome</keyword>
<evidence type="ECO:0000256" key="3">
    <source>
        <dbReference type="SAM" id="MobiDB-lite"/>
    </source>
</evidence>
<keyword evidence="4" id="KW-0472">Membrane</keyword>
<dbReference type="EMBL" id="JAAAUQ010000097">
    <property type="protein sequence ID" value="KAF9154787.1"/>
    <property type="molecule type" value="Genomic_DNA"/>
</dbReference>
<feature type="region of interest" description="Disordered" evidence="3">
    <location>
        <begin position="476"/>
        <end position="548"/>
    </location>
</feature>
<dbReference type="Proteomes" id="UP000748756">
    <property type="component" value="Unassembled WGS sequence"/>
</dbReference>
<dbReference type="InterPro" id="IPR015915">
    <property type="entry name" value="Kelch-typ_b-propeller"/>
</dbReference>
<evidence type="ECO:0000256" key="4">
    <source>
        <dbReference type="SAM" id="Phobius"/>
    </source>
</evidence>
<sequence>MMAPQFNRSPTAYIPKLLLLSLCFLFTLSTHRLALAQTYYTPIVVSGAAFVRATTDLYIISGAAGANPGIQVAQLVSLDLNISWNTTNPAWTKHNDGPKQDLFPAAFSSDEKILYLFHLPQTSSPYQWDSNTEGWKEMTNVKFANATWQGIGAVTDPNTGLIYMAGGYNDDSNLGSDPTFLAMDVFDPVSQTVNRTHLTLPPSTFLSRMYYGNVWCKARSSILYWGGHAYKLPPSTKIDMVSEFKPDTQTWATMVTTGTTPAMRADHCMVSNEDGSKVLVHGGRLENMTVVGDISILDTATQTWTTYSPPASYRDLKDPPPLTRTTAPWPVSPGEGVVGLSNGGKGPEGAAGSPVGAIVGGLVSGMVLIVVGVGFLVFRRRRLTRGVGGQGGPRLDEKDEGGFFEAWANGQSGLAVLKRRAQAPFTGKTKKEGHQEEAKRPVSEEAELQQTLRELQDLENQQQELEQKRLQLVLQQQQQMPYPPPPPLTTNTSGHLRGPTEYSESLSEYRPPPNNPEFVAPPSSSSTEGDSNFIGFEGSGGNGVGKVGERRTVQDTTGLSTNFMDWTVQPPNNPHAIVTSAGVGVAGGGGSRPVYLQHQQQQQQHQQYSRAMSM</sequence>
<dbReference type="CDD" id="cd12087">
    <property type="entry name" value="TM_EGFR-like"/>
    <property type="match status" value="1"/>
</dbReference>
<protein>
    <recommendedName>
        <fullName evidence="7">Kelch repeat-containing protein</fullName>
    </recommendedName>
</protein>
<feature type="compositionally biased region" description="Gly residues" evidence="3">
    <location>
        <begin position="537"/>
        <end position="546"/>
    </location>
</feature>
<evidence type="ECO:0000313" key="6">
    <source>
        <dbReference type="Proteomes" id="UP000748756"/>
    </source>
</evidence>
<feature type="transmembrane region" description="Helical" evidence="4">
    <location>
        <begin position="355"/>
        <end position="378"/>
    </location>
</feature>
<dbReference type="Gene3D" id="2.120.10.80">
    <property type="entry name" value="Kelch-type beta propeller"/>
    <property type="match status" value="1"/>
</dbReference>
<comment type="caution">
    <text evidence="5">The sequence shown here is derived from an EMBL/GenBank/DDBJ whole genome shotgun (WGS) entry which is preliminary data.</text>
</comment>
<keyword evidence="1" id="KW-0880">Kelch repeat</keyword>